<reference evidence="1 2" key="1">
    <citation type="journal article" date="2020" name="Microorganisms">
        <title>New Insight into Antimicrobial Compounds from Food and Marine-Sourced Carnobacterium Species through Phenotype and Genome Analyses.</title>
        <authorList>
            <person name="Begrem S."/>
            <person name="Ivaniuk F."/>
            <person name="Gigout-Chevalier F."/>
            <person name="Kolypczuk L."/>
            <person name="Bonnetot S."/>
            <person name="Leroi F."/>
            <person name="Grovel O."/>
            <person name="Delbarre-Ladrat C."/>
            <person name="Passerini D."/>
        </authorList>
    </citation>
    <scope>NUCLEOTIDE SEQUENCE [LARGE SCALE GENOMIC DNA]</scope>
    <source>
        <strain evidence="1 2">MIP2551</strain>
    </source>
</reference>
<protein>
    <submittedName>
        <fullName evidence="1">Uncharacterized protein</fullName>
    </submittedName>
</protein>
<dbReference type="RefSeq" id="WP_034537626.1">
    <property type="nucleotide sequence ID" value="NZ_WNJQ01000001.1"/>
</dbReference>
<proteinExistence type="predicted"/>
<evidence type="ECO:0000313" key="2">
    <source>
        <dbReference type="Proteomes" id="UP000638836"/>
    </source>
</evidence>
<name>A0ABR7TAL2_9LACT</name>
<comment type="caution">
    <text evidence="1">The sequence shown here is derived from an EMBL/GenBank/DDBJ whole genome shotgun (WGS) entry which is preliminary data.</text>
</comment>
<keyword evidence="2" id="KW-1185">Reference proteome</keyword>
<sequence>MDKKTEKLLIKKAKKLSKWYEGVFVNPIFWEVNGKPYYMAGFTVGNNPKATAYLTTIGEEVKEEAYSAQSSLSLMADTSNNIFSIGGDHLKIDTAYYTGPLAILVNSTENSVAEGHKAFQKLWGVQQKFNQLVNEYQSFYDNLLLRERLTQSDIDYTIETANWVNLYQYETLSILLNQNSVLRSYSGYLETTKEWKSLSKDQRTFVTKVTDNRTKMEEGLRNLALIEVDDPEKMVELNLEKAKNDLKSGIEKQREHIRYPV</sequence>
<evidence type="ECO:0000313" key="1">
    <source>
        <dbReference type="EMBL" id="MBC9824617.1"/>
    </source>
</evidence>
<dbReference type="EMBL" id="WNJQ01000001">
    <property type="protein sequence ID" value="MBC9824617.1"/>
    <property type="molecule type" value="Genomic_DNA"/>
</dbReference>
<accession>A0ABR7TAL2</accession>
<organism evidence="1 2">
    <name type="scientific">Carnobacterium inhibens</name>
    <dbReference type="NCBI Taxonomy" id="147709"/>
    <lineage>
        <taxon>Bacteria</taxon>
        <taxon>Bacillati</taxon>
        <taxon>Bacillota</taxon>
        <taxon>Bacilli</taxon>
        <taxon>Lactobacillales</taxon>
        <taxon>Carnobacteriaceae</taxon>
        <taxon>Carnobacterium</taxon>
    </lineage>
</organism>
<dbReference type="Proteomes" id="UP000638836">
    <property type="component" value="Unassembled WGS sequence"/>
</dbReference>
<gene>
    <name evidence="1" type="ORF">GLO26_02080</name>
</gene>